<evidence type="ECO:0000313" key="3">
    <source>
        <dbReference type="EMBL" id="KAG2924529.1"/>
    </source>
</evidence>
<keyword evidence="7" id="KW-1185">Reference proteome</keyword>
<name>A0A329SBD4_9STRA</name>
<dbReference type="Proteomes" id="UP000697107">
    <property type="component" value="Unassembled WGS sequence"/>
</dbReference>
<evidence type="ECO:0000313" key="7">
    <source>
        <dbReference type="Proteomes" id="UP000251314"/>
    </source>
</evidence>
<evidence type="ECO:0000313" key="5">
    <source>
        <dbReference type="EMBL" id="KAG3213822.1"/>
    </source>
</evidence>
<dbReference type="Proteomes" id="UP000774804">
    <property type="component" value="Unassembled WGS sequence"/>
</dbReference>
<dbReference type="EMBL" id="RCMG01000678">
    <property type="protein sequence ID" value="KAG2850524.1"/>
    <property type="molecule type" value="Genomic_DNA"/>
</dbReference>
<dbReference type="AlphaFoldDB" id="A0A329SBD4"/>
<evidence type="ECO:0000313" key="4">
    <source>
        <dbReference type="EMBL" id="KAG2970775.1"/>
    </source>
</evidence>
<dbReference type="EMBL" id="MJFZ01000219">
    <property type="protein sequence ID" value="RAW33950.1"/>
    <property type="molecule type" value="Genomic_DNA"/>
</dbReference>
<dbReference type="EMBL" id="RCMI01000524">
    <property type="protein sequence ID" value="KAG2906975.1"/>
    <property type="molecule type" value="Genomic_DNA"/>
</dbReference>
<reference evidence="1" key="2">
    <citation type="submission" date="2018-10" db="EMBL/GenBank/DDBJ databases">
        <title>Effector identification in a new, highly contiguous assembly of the strawberry crown rot pathogen Phytophthora cactorum.</title>
        <authorList>
            <person name="Armitage A.D."/>
            <person name="Nellist C.F."/>
            <person name="Bates H."/>
            <person name="Vickerstaff R.J."/>
            <person name="Harrison R.J."/>
        </authorList>
    </citation>
    <scope>NUCLEOTIDE SEQUENCE</scope>
    <source>
        <strain evidence="1">15-7</strain>
        <strain evidence="2">4032</strain>
        <strain evidence="3">4040</strain>
        <strain evidence="4">P415</strain>
        <strain evidence="5">P421</strain>
    </source>
</reference>
<dbReference type="EMBL" id="RCML01000706">
    <property type="protein sequence ID" value="KAG2970775.1"/>
    <property type="molecule type" value="Genomic_DNA"/>
</dbReference>
<dbReference type="OrthoDB" id="2532770at2759"/>
<gene>
    <name evidence="6" type="ORF">PC110_g9749</name>
    <name evidence="1" type="ORF">PC113_g16710</name>
    <name evidence="2" type="ORF">PC115_g14083</name>
    <name evidence="3" type="ORF">PC117_g15397</name>
    <name evidence="4" type="ORF">PC118_g16676</name>
    <name evidence="5" type="ORF">PC129_g15252</name>
</gene>
<accession>A0A329SBD4</accession>
<dbReference type="Proteomes" id="UP000251314">
    <property type="component" value="Unassembled WGS sequence"/>
</dbReference>
<dbReference type="Proteomes" id="UP000760860">
    <property type="component" value="Unassembled WGS sequence"/>
</dbReference>
<protein>
    <submittedName>
        <fullName evidence="6">Uncharacterized protein</fullName>
    </submittedName>
</protein>
<proteinExistence type="predicted"/>
<evidence type="ECO:0000313" key="1">
    <source>
        <dbReference type="EMBL" id="KAG2850524.1"/>
    </source>
</evidence>
<organism evidence="6 7">
    <name type="scientific">Phytophthora cactorum</name>
    <dbReference type="NCBI Taxonomy" id="29920"/>
    <lineage>
        <taxon>Eukaryota</taxon>
        <taxon>Sar</taxon>
        <taxon>Stramenopiles</taxon>
        <taxon>Oomycota</taxon>
        <taxon>Peronosporomycetes</taxon>
        <taxon>Peronosporales</taxon>
        <taxon>Peronosporaceae</taxon>
        <taxon>Phytophthora</taxon>
    </lineage>
</organism>
<reference evidence="6 7" key="1">
    <citation type="submission" date="2018-01" db="EMBL/GenBank/DDBJ databases">
        <title>Draft genome of the strawberry crown rot pathogen Phytophthora cactorum.</title>
        <authorList>
            <person name="Armitage A.D."/>
            <person name="Lysoe E."/>
            <person name="Nellist C.F."/>
            <person name="Harrison R.J."/>
            <person name="Brurberg M.B."/>
        </authorList>
    </citation>
    <scope>NUCLEOTIDE SEQUENCE [LARGE SCALE GENOMIC DNA]</scope>
    <source>
        <strain evidence="6 7">10300</strain>
    </source>
</reference>
<dbReference type="Proteomes" id="UP000735874">
    <property type="component" value="Unassembled WGS sequence"/>
</dbReference>
<sequence>MLYFNVVVESNVLSLAAPFSKGLSCMGDATERMVVVKVARRAIARLSVTTPRALPDQQSADLLVELVSFASRPSYSARLALCYEFSWQTSYVMQ</sequence>
<evidence type="ECO:0000313" key="6">
    <source>
        <dbReference type="EMBL" id="RAW33950.1"/>
    </source>
</evidence>
<comment type="caution">
    <text evidence="6">The sequence shown here is derived from an EMBL/GenBank/DDBJ whole genome shotgun (WGS) entry which is preliminary data.</text>
</comment>
<dbReference type="EMBL" id="RCMV01000695">
    <property type="protein sequence ID" value="KAG3213822.1"/>
    <property type="molecule type" value="Genomic_DNA"/>
</dbReference>
<dbReference type="VEuPathDB" id="FungiDB:PC110_g9749"/>
<dbReference type="Proteomes" id="UP000736787">
    <property type="component" value="Unassembled WGS sequence"/>
</dbReference>
<dbReference type="EMBL" id="RCMK01000511">
    <property type="protein sequence ID" value="KAG2924529.1"/>
    <property type="molecule type" value="Genomic_DNA"/>
</dbReference>
<evidence type="ECO:0000313" key="2">
    <source>
        <dbReference type="EMBL" id="KAG2906975.1"/>
    </source>
</evidence>